<dbReference type="InterPro" id="IPR032284">
    <property type="entry name" value="RecQ_Zn-bd"/>
</dbReference>
<dbReference type="InterPro" id="IPR001650">
    <property type="entry name" value="Helicase_C-like"/>
</dbReference>
<dbReference type="STRING" id="59750.AWC31_20865"/>
<evidence type="ECO:0000259" key="14">
    <source>
        <dbReference type="PROSITE" id="PS51194"/>
    </source>
</evidence>
<dbReference type="InterPro" id="IPR002464">
    <property type="entry name" value="DNA/RNA_helicase_DEAH_CS"/>
</dbReference>
<name>A0A132PTE9_9MYCO</name>
<dbReference type="GO" id="GO:0006281">
    <property type="term" value="P:DNA repair"/>
    <property type="evidence" value="ECO:0007669"/>
    <property type="project" value="TreeGrafter"/>
</dbReference>
<dbReference type="GO" id="GO:0046872">
    <property type="term" value="F:metal ion binding"/>
    <property type="evidence" value="ECO:0007669"/>
    <property type="project" value="UniProtKB-KW"/>
</dbReference>
<dbReference type="PROSITE" id="PS51192">
    <property type="entry name" value="HELICASE_ATP_BIND_1"/>
    <property type="match status" value="1"/>
</dbReference>
<dbReference type="RefSeq" id="WP_067844454.1">
    <property type="nucleotide sequence ID" value="NZ_LGTW01000002.1"/>
</dbReference>
<dbReference type="Pfam" id="PF00271">
    <property type="entry name" value="Helicase_C"/>
    <property type="match status" value="1"/>
</dbReference>
<dbReference type="InterPro" id="IPR004589">
    <property type="entry name" value="DNA_helicase_ATP-dep_RecQ"/>
</dbReference>
<dbReference type="PATRIC" id="fig|59750.3.peg.2736"/>
<keyword evidence="2" id="KW-0479">Metal-binding</keyword>
<dbReference type="GO" id="GO:0005694">
    <property type="term" value="C:chromosome"/>
    <property type="evidence" value="ECO:0007669"/>
    <property type="project" value="TreeGrafter"/>
</dbReference>
<feature type="domain" description="Helicase ATP-binding" evidence="13">
    <location>
        <begin position="28"/>
        <end position="197"/>
    </location>
</feature>
<gene>
    <name evidence="15" type="ORF">AFM11_04290</name>
</gene>
<sequence length="533" mass="58075">MSGRHSLESVAAEVFGWDSLRSEQITAMSAILDNRDVLAVMPTGAGKSAIYQVPAVLLSGPVLVISPLIALQHDQIAQLERVDAPRAVAINSRQKATVLHDAWAAVERGEARYVFLGPEQLVKDDVLARLADAVPALVVVDEAHCISAWGHEFRPTYLRVRDAIERLGRPPVAALTATASAVVRREIVEMLALREPVVIAGGFDRPNIALEVRHHTEDAAKRDAVVDTVAALERPGLLYCATRKDTGFYADKLRQRGVAAVEYHAGLGAAERDDVHNRFLADDVDVVVATSAFGMGIDKPNARFVAHASISDSVDAYYQQVGRAGRDDDPARAVLFYRAEDLSLGAFFATRHVDEDLLRQVHAALSGRKPKRLKELRDELEVRGRPLTASLNLLEQAGAVASGRSGFSGTGLAEDEAVRKAVEMAEIGERVDRTRVEMMRSYAETPDCRRQFLLAYFGDYLPEPCGNCDRCRDGGAAPTSEKPAIAAGTHVEHREWGPGVVLQGDANRITALFDYYGYRLLSVDAIGDVLTVR</sequence>
<dbReference type="AlphaFoldDB" id="A0A132PTE9"/>
<keyword evidence="5 15" id="KW-0347">Helicase</keyword>
<evidence type="ECO:0000313" key="16">
    <source>
        <dbReference type="Proteomes" id="UP000070612"/>
    </source>
</evidence>
<evidence type="ECO:0000256" key="8">
    <source>
        <dbReference type="ARBA" id="ARBA00023235"/>
    </source>
</evidence>
<dbReference type="Pfam" id="PF00270">
    <property type="entry name" value="DEAD"/>
    <property type="match status" value="1"/>
</dbReference>
<dbReference type="NCBIfam" id="TIGR00614">
    <property type="entry name" value="recQ_fam"/>
    <property type="match status" value="1"/>
</dbReference>
<dbReference type="PROSITE" id="PS00690">
    <property type="entry name" value="DEAH_ATP_HELICASE"/>
    <property type="match status" value="1"/>
</dbReference>
<keyword evidence="7" id="KW-0238">DNA-binding</keyword>
<evidence type="ECO:0000256" key="5">
    <source>
        <dbReference type="ARBA" id="ARBA00022806"/>
    </source>
</evidence>
<evidence type="ECO:0000256" key="12">
    <source>
        <dbReference type="ARBA" id="ARBA00044550"/>
    </source>
</evidence>
<evidence type="ECO:0000256" key="7">
    <source>
        <dbReference type="ARBA" id="ARBA00023125"/>
    </source>
</evidence>
<dbReference type="GO" id="GO:0043138">
    <property type="term" value="F:3'-5' DNA helicase activity"/>
    <property type="evidence" value="ECO:0007669"/>
    <property type="project" value="UniProtKB-EC"/>
</dbReference>
<dbReference type="SMART" id="SM00487">
    <property type="entry name" value="DEXDc"/>
    <property type="match status" value="1"/>
</dbReference>
<evidence type="ECO:0000256" key="1">
    <source>
        <dbReference type="ARBA" id="ARBA00005446"/>
    </source>
</evidence>
<dbReference type="Gene3D" id="1.10.10.10">
    <property type="entry name" value="Winged helix-like DNA-binding domain superfamily/Winged helix DNA-binding domain"/>
    <property type="match status" value="1"/>
</dbReference>
<dbReference type="Pfam" id="PF16124">
    <property type="entry name" value="RecQ_Zn_bind"/>
    <property type="match status" value="1"/>
</dbReference>
<comment type="catalytic activity">
    <reaction evidence="9">
        <text>Couples ATP hydrolysis with the unwinding of duplex DNA by translocating in the 3'-5' direction.</text>
        <dbReference type="EC" id="5.6.2.4"/>
    </reaction>
</comment>
<dbReference type="SMART" id="SM00490">
    <property type="entry name" value="HELICc"/>
    <property type="match status" value="1"/>
</dbReference>
<dbReference type="GO" id="GO:0016787">
    <property type="term" value="F:hydrolase activity"/>
    <property type="evidence" value="ECO:0007669"/>
    <property type="project" value="UniProtKB-KW"/>
</dbReference>
<evidence type="ECO:0000313" key="15">
    <source>
        <dbReference type="EMBL" id="KWX25477.1"/>
    </source>
</evidence>
<organism evidence="15 16">
    <name type="scientific">Mycolicibacterium wolinskyi</name>
    <dbReference type="NCBI Taxonomy" id="59750"/>
    <lineage>
        <taxon>Bacteria</taxon>
        <taxon>Bacillati</taxon>
        <taxon>Actinomycetota</taxon>
        <taxon>Actinomycetes</taxon>
        <taxon>Mycobacteriales</taxon>
        <taxon>Mycobacteriaceae</taxon>
        <taxon>Mycolicibacterium</taxon>
    </lineage>
</organism>
<keyword evidence="3" id="KW-0547">Nucleotide-binding</keyword>
<reference evidence="15 16" key="1">
    <citation type="submission" date="2015-07" db="EMBL/GenBank/DDBJ databases">
        <title>A draft genome sequence of Mycobacterium wolinskyi.</title>
        <authorList>
            <person name="de Man T.J."/>
            <person name="Perry K.A."/>
            <person name="Coulliette A.D."/>
            <person name="Jensen B."/>
            <person name="Toney N.C."/>
            <person name="Limbago B.M."/>
            <person name="Noble-Wang J."/>
        </authorList>
    </citation>
    <scope>NUCLEOTIDE SEQUENCE [LARGE SCALE GENOMIC DNA]</scope>
    <source>
        <strain evidence="15 16">CDC_01</strain>
    </source>
</reference>
<dbReference type="PANTHER" id="PTHR13710:SF105">
    <property type="entry name" value="ATP-DEPENDENT DNA HELICASE Q1"/>
    <property type="match status" value="1"/>
</dbReference>
<evidence type="ECO:0000259" key="13">
    <source>
        <dbReference type="PROSITE" id="PS51192"/>
    </source>
</evidence>
<dbReference type="Proteomes" id="UP000070612">
    <property type="component" value="Unassembled WGS sequence"/>
</dbReference>
<evidence type="ECO:0000256" key="3">
    <source>
        <dbReference type="ARBA" id="ARBA00022741"/>
    </source>
</evidence>
<evidence type="ECO:0000256" key="11">
    <source>
        <dbReference type="ARBA" id="ARBA00044535"/>
    </source>
</evidence>
<dbReference type="PANTHER" id="PTHR13710">
    <property type="entry name" value="DNA HELICASE RECQ FAMILY MEMBER"/>
    <property type="match status" value="1"/>
</dbReference>
<dbReference type="GO" id="GO:0005737">
    <property type="term" value="C:cytoplasm"/>
    <property type="evidence" value="ECO:0007669"/>
    <property type="project" value="TreeGrafter"/>
</dbReference>
<dbReference type="GO" id="GO:0006310">
    <property type="term" value="P:DNA recombination"/>
    <property type="evidence" value="ECO:0007669"/>
    <property type="project" value="InterPro"/>
</dbReference>
<dbReference type="InterPro" id="IPR014001">
    <property type="entry name" value="Helicase_ATP-bd"/>
</dbReference>
<evidence type="ECO:0000256" key="6">
    <source>
        <dbReference type="ARBA" id="ARBA00022840"/>
    </source>
</evidence>
<keyword evidence="8" id="KW-0413">Isomerase</keyword>
<dbReference type="InterPro" id="IPR027417">
    <property type="entry name" value="P-loop_NTPase"/>
</dbReference>
<feature type="domain" description="Helicase C-terminal" evidence="14">
    <location>
        <begin position="224"/>
        <end position="377"/>
    </location>
</feature>
<protein>
    <recommendedName>
        <fullName evidence="11">ATP-dependent DNA helicase RecQ</fullName>
        <ecNumber evidence="10">5.6.2.4</ecNumber>
    </recommendedName>
    <alternativeName>
        <fullName evidence="12">DNA 3'-5' helicase RecQ</fullName>
    </alternativeName>
</protein>
<dbReference type="CDD" id="cd17920">
    <property type="entry name" value="DEXHc_RecQ"/>
    <property type="match status" value="1"/>
</dbReference>
<keyword evidence="4" id="KW-0378">Hydrolase</keyword>
<dbReference type="GO" id="GO:0003677">
    <property type="term" value="F:DNA binding"/>
    <property type="evidence" value="ECO:0007669"/>
    <property type="project" value="UniProtKB-KW"/>
</dbReference>
<comment type="similarity">
    <text evidence="1">Belongs to the helicase family. RecQ subfamily.</text>
</comment>
<evidence type="ECO:0000256" key="2">
    <source>
        <dbReference type="ARBA" id="ARBA00022723"/>
    </source>
</evidence>
<dbReference type="InterPro" id="IPR011545">
    <property type="entry name" value="DEAD/DEAH_box_helicase_dom"/>
</dbReference>
<keyword evidence="16" id="KW-1185">Reference proteome</keyword>
<dbReference type="GO" id="GO:0009378">
    <property type="term" value="F:four-way junction helicase activity"/>
    <property type="evidence" value="ECO:0007669"/>
    <property type="project" value="TreeGrafter"/>
</dbReference>
<evidence type="ECO:0000256" key="10">
    <source>
        <dbReference type="ARBA" id="ARBA00034808"/>
    </source>
</evidence>
<dbReference type="Gene3D" id="3.40.50.300">
    <property type="entry name" value="P-loop containing nucleotide triphosphate hydrolases"/>
    <property type="match status" value="2"/>
</dbReference>
<dbReference type="GO" id="GO:0005524">
    <property type="term" value="F:ATP binding"/>
    <property type="evidence" value="ECO:0007669"/>
    <property type="project" value="UniProtKB-KW"/>
</dbReference>
<comment type="caution">
    <text evidence="15">The sequence shown here is derived from an EMBL/GenBank/DDBJ whole genome shotgun (WGS) entry which is preliminary data.</text>
</comment>
<evidence type="ECO:0000256" key="4">
    <source>
        <dbReference type="ARBA" id="ARBA00022801"/>
    </source>
</evidence>
<evidence type="ECO:0000256" key="9">
    <source>
        <dbReference type="ARBA" id="ARBA00034617"/>
    </source>
</evidence>
<keyword evidence="6" id="KW-0067">ATP-binding</keyword>
<dbReference type="EC" id="5.6.2.4" evidence="10"/>
<proteinExistence type="inferred from homology"/>
<dbReference type="EMBL" id="LGTW01000002">
    <property type="protein sequence ID" value="KWX25477.1"/>
    <property type="molecule type" value="Genomic_DNA"/>
</dbReference>
<dbReference type="PROSITE" id="PS51194">
    <property type="entry name" value="HELICASE_CTER"/>
    <property type="match status" value="1"/>
</dbReference>
<dbReference type="InterPro" id="IPR036388">
    <property type="entry name" value="WH-like_DNA-bd_sf"/>
</dbReference>
<dbReference type="SUPFAM" id="SSF52540">
    <property type="entry name" value="P-loop containing nucleoside triphosphate hydrolases"/>
    <property type="match status" value="1"/>
</dbReference>
<accession>A0A132PTE9</accession>